<dbReference type="EMBL" id="JAGYPF010000001">
    <property type="protein sequence ID" value="MBS4212091.1"/>
    <property type="molecule type" value="Genomic_DNA"/>
</dbReference>
<dbReference type="Pfam" id="PF09602">
    <property type="entry name" value="PhaP_Bmeg"/>
    <property type="match status" value="1"/>
</dbReference>
<evidence type="ECO:0000313" key="1">
    <source>
        <dbReference type="EMBL" id="MBS4212091.1"/>
    </source>
</evidence>
<gene>
    <name evidence="1" type="ORF">KHA99_06415</name>
</gene>
<dbReference type="InterPro" id="IPR011728">
    <property type="entry name" value="PhaP_Bmeg"/>
</dbReference>
<dbReference type="RefSeq" id="WP_213116563.1">
    <property type="nucleotide sequence ID" value="NZ_JAGYPF010000001.1"/>
</dbReference>
<dbReference type="Proteomes" id="UP000679749">
    <property type="component" value="Unassembled WGS sequence"/>
</dbReference>
<proteinExistence type="predicted"/>
<accession>A0A942U063</accession>
<evidence type="ECO:0000313" key="2">
    <source>
        <dbReference type="Proteomes" id="UP000679749"/>
    </source>
</evidence>
<keyword evidence="2" id="KW-1185">Reference proteome</keyword>
<comment type="caution">
    <text evidence="1">The sequence shown here is derived from an EMBL/GenBank/DDBJ whole genome shotgun (WGS) entry which is preliminary data.</text>
</comment>
<reference evidence="1" key="1">
    <citation type="submission" date="2021-05" db="EMBL/GenBank/DDBJ databases">
        <title>Novel Bacillus species.</title>
        <authorList>
            <person name="Liu G."/>
        </authorList>
    </citation>
    <scope>NUCLEOTIDE SEQUENCE</scope>
    <source>
        <strain evidence="1">FJAT-49825</strain>
    </source>
</reference>
<name>A0A942U063_9BACI</name>
<protein>
    <submittedName>
        <fullName evidence="1">Uncharacterized protein</fullName>
    </submittedName>
</protein>
<sequence length="183" mass="21026">MSTTKKNGQAEESLQTNQLVDTLWNQYEQSLDRARKIRENREDAYLNAVKEVVKFNQEFRFSLGNLYRTFRNTNSELVKGVSNGLVKEAEAKKVVRPELKEQIEEVNGRIEQLVAAPIAAGLDLVARTENSFIENSEKYVEYSRARRGSWQQVTDGYVKAARKSHQQVVNRLEESVKVFVNAK</sequence>
<dbReference type="AlphaFoldDB" id="A0A942U063"/>
<organism evidence="1 2">
    <name type="scientific">Neobacillus rhizophilus</name>
    <dbReference type="NCBI Taxonomy" id="2833579"/>
    <lineage>
        <taxon>Bacteria</taxon>
        <taxon>Bacillati</taxon>
        <taxon>Bacillota</taxon>
        <taxon>Bacilli</taxon>
        <taxon>Bacillales</taxon>
        <taxon>Bacillaceae</taxon>
        <taxon>Neobacillus</taxon>
    </lineage>
</organism>